<name>A0A2V3IEX9_9FLOR</name>
<evidence type="ECO:0000313" key="2">
    <source>
        <dbReference type="EMBL" id="PXF40624.1"/>
    </source>
</evidence>
<sequence>MFFYGSAYSIHPEPILYILTRTDTILLEHSGSYGRPGLLKVQVYMLLSSLQAWDPLPVHLGELFIGDRFALGIDEREKPVIFNFNDSKETPAAVTLDRASALDDDEGQHGQGESTGDEKGGAPTCF</sequence>
<evidence type="ECO:0000313" key="3">
    <source>
        <dbReference type="Proteomes" id="UP000247409"/>
    </source>
</evidence>
<feature type="region of interest" description="Disordered" evidence="1">
    <location>
        <begin position="99"/>
        <end position="126"/>
    </location>
</feature>
<protein>
    <submittedName>
        <fullName evidence="2">Uncharacterized protein</fullName>
    </submittedName>
</protein>
<reference evidence="2 3" key="1">
    <citation type="journal article" date="2018" name="Mol. Biol. Evol.">
        <title>Analysis of the draft genome of the red seaweed Gracilariopsis chorda provides insights into genome size evolution in Rhodophyta.</title>
        <authorList>
            <person name="Lee J."/>
            <person name="Yang E.C."/>
            <person name="Graf L."/>
            <person name="Yang J.H."/>
            <person name="Qiu H."/>
            <person name="Zel Zion U."/>
            <person name="Chan C.X."/>
            <person name="Stephens T.G."/>
            <person name="Weber A.P.M."/>
            <person name="Boo G.H."/>
            <person name="Boo S.M."/>
            <person name="Kim K.M."/>
            <person name="Shin Y."/>
            <person name="Jung M."/>
            <person name="Lee S.J."/>
            <person name="Yim H.S."/>
            <person name="Lee J.H."/>
            <person name="Bhattacharya D."/>
            <person name="Yoon H.S."/>
        </authorList>
    </citation>
    <scope>NUCLEOTIDE SEQUENCE [LARGE SCALE GENOMIC DNA]</scope>
    <source>
        <strain evidence="2 3">SKKU-2015</strain>
        <tissue evidence="2">Whole body</tissue>
    </source>
</reference>
<organism evidence="2 3">
    <name type="scientific">Gracilariopsis chorda</name>
    <dbReference type="NCBI Taxonomy" id="448386"/>
    <lineage>
        <taxon>Eukaryota</taxon>
        <taxon>Rhodophyta</taxon>
        <taxon>Florideophyceae</taxon>
        <taxon>Rhodymeniophycidae</taxon>
        <taxon>Gracilariales</taxon>
        <taxon>Gracilariaceae</taxon>
        <taxon>Gracilariopsis</taxon>
    </lineage>
</organism>
<proteinExistence type="predicted"/>
<accession>A0A2V3IEX9</accession>
<gene>
    <name evidence="2" type="ORF">BWQ96_09655</name>
</gene>
<dbReference type="Proteomes" id="UP000247409">
    <property type="component" value="Unassembled WGS sequence"/>
</dbReference>
<evidence type="ECO:0000256" key="1">
    <source>
        <dbReference type="SAM" id="MobiDB-lite"/>
    </source>
</evidence>
<dbReference type="EMBL" id="NBIV01000276">
    <property type="protein sequence ID" value="PXF40624.1"/>
    <property type="molecule type" value="Genomic_DNA"/>
</dbReference>
<dbReference type="AlphaFoldDB" id="A0A2V3IEX9"/>
<comment type="caution">
    <text evidence="2">The sequence shown here is derived from an EMBL/GenBank/DDBJ whole genome shotgun (WGS) entry which is preliminary data.</text>
</comment>
<keyword evidence="3" id="KW-1185">Reference proteome</keyword>